<accession>A0A369N868</accession>
<protein>
    <submittedName>
        <fullName evidence="1">DNA-binding protein</fullName>
    </submittedName>
</protein>
<sequence>MQSTICFFIGMAMMACAIVGYACIRVGAMSEREEMLAEGKREP</sequence>
<dbReference type="RefSeq" id="WP_013978957.1">
    <property type="nucleotide sequence ID" value="NZ_CP021140.1"/>
</dbReference>
<dbReference type="Proteomes" id="UP000312594">
    <property type="component" value="Unassembled WGS sequence"/>
</dbReference>
<proteinExistence type="predicted"/>
<dbReference type="GeneID" id="69510349"/>
<evidence type="ECO:0000313" key="1">
    <source>
        <dbReference type="EMBL" id="TNU94842.1"/>
    </source>
</evidence>
<dbReference type="AlphaFoldDB" id="A0A369N868"/>
<dbReference type="GO" id="GO:0003677">
    <property type="term" value="F:DNA binding"/>
    <property type="evidence" value="ECO:0007669"/>
    <property type="project" value="UniProtKB-KW"/>
</dbReference>
<name>A0A369N868_EGGLN</name>
<comment type="caution">
    <text evidence="1">The sequence shown here is derived from an EMBL/GenBank/DDBJ whole genome shotgun (WGS) entry which is preliminary data.</text>
</comment>
<gene>
    <name evidence="1" type="ORF">FIC87_02990</name>
</gene>
<keyword evidence="1" id="KW-0238">DNA-binding</keyword>
<evidence type="ECO:0000313" key="2">
    <source>
        <dbReference type="Proteomes" id="UP000312594"/>
    </source>
</evidence>
<dbReference type="EMBL" id="VEVP01000004">
    <property type="protein sequence ID" value="TNU94842.1"/>
    <property type="molecule type" value="Genomic_DNA"/>
</dbReference>
<reference evidence="1 2" key="1">
    <citation type="journal article" date="2005" name="Appl. Environ. Microbiol.">
        <title>Intestinal bacterial communities that produce active estrogen-like compounds enterodiol and enterolactone in humans.</title>
        <authorList>
            <person name="Clavel T."/>
            <person name="Henderson G."/>
            <person name="Alpert C.A."/>
            <person name="Philippe C."/>
            <person name="Rigottier-Gois L."/>
            <person name="Dore J."/>
            <person name="Blaut M."/>
        </authorList>
    </citation>
    <scope>NUCLEOTIDE SEQUENCE [LARGE SCALE GENOMIC DNA]</scope>
    <source>
        <strain evidence="1 2">SECO-MT75m2</strain>
    </source>
</reference>
<organism evidence="1 2">
    <name type="scientific">Eggerthella lenta</name>
    <name type="common">Eubacterium lentum</name>
    <dbReference type="NCBI Taxonomy" id="84112"/>
    <lineage>
        <taxon>Bacteria</taxon>
        <taxon>Bacillati</taxon>
        <taxon>Actinomycetota</taxon>
        <taxon>Coriobacteriia</taxon>
        <taxon>Eggerthellales</taxon>
        <taxon>Eggerthellaceae</taxon>
        <taxon>Eggerthella</taxon>
    </lineage>
</organism>